<dbReference type="InterPro" id="IPR006162">
    <property type="entry name" value="Ppantetheine_attach_site"/>
</dbReference>
<dbReference type="EMBL" id="NSCI01000067">
    <property type="protein sequence ID" value="RAW82084.1"/>
    <property type="molecule type" value="Genomic_DNA"/>
</dbReference>
<proteinExistence type="predicted"/>
<dbReference type="InterPro" id="IPR009081">
    <property type="entry name" value="PP-bd_ACP"/>
</dbReference>
<dbReference type="InterPro" id="IPR036736">
    <property type="entry name" value="ACP-like_sf"/>
</dbReference>
<protein>
    <submittedName>
        <fullName evidence="4">Acyl carrier protein</fullName>
    </submittedName>
</protein>
<accession>A0A329VCJ4</accession>
<evidence type="ECO:0000256" key="1">
    <source>
        <dbReference type="ARBA" id="ARBA00022450"/>
    </source>
</evidence>
<evidence type="ECO:0000313" key="4">
    <source>
        <dbReference type="EMBL" id="RAW82084.1"/>
    </source>
</evidence>
<sequence>MITKDYIELKLAQMLKEILELESVPEIKVDNLIEQFNMDSIAALELLVRIEQEFHIQIPDEELSVNLINSFHGLVVYIERKYNKD</sequence>
<evidence type="ECO:0000259" key="3">
    <source>
        <dbReference type="PROSITE" id="PS50075"/>
    </source>
</evidence>
<organism evidence="4 5">
    <name type="scientific">Photorhabdus laumondii subsp. clarkei</name>
    <dbReference type="NCBI Taxonomy" id="2029685"/>
    <lineage>
        <taxon>Bacteria</taxon>
        <taxon>Pseudomonadati</taxon>
        <taxon>Pseudomonadota</taxon>
        <taxon>Gammaproteobacteria</taxon>
        <taxon>Enterobacterales</taxon>
        <taxon>Morganellaceae</taxon>
        <taxon>Photorhabdus</taxon>
    </lineage>
</organism>
<keyword evidence="2" id="KW-0597">Phosphoprotein</keyword>
<dbReference type="Gene3D" id="1.10.1200.10">
    <property type="entry name" value="ACP-like"/>
    <property type="match status" value="1"/>
</dbReference>
<dbReference type="SUPFAM" id="SSF47336">
    <property type="entry name" value="ACP-like"/>
    <property type="match status" value="1"/>
</dbReference>
<dbReference type="Pfam" id="PF00550">
    <property type="entry name" value="PP-binding"/>
    <property type="match status" value="1"/>
</dbReference>
<dbReference type="Proteomes" id="UP000250870">
    <property type="component" value="Unassembled WGS sequence"/>
</dbReference>
<dbReference type="AlphaFoldDB" id="A0A329VCJ4"/>
<name>A0A329VCJ4_9GAMM</name>
<evidence type="ECO:0000313" key="5">
    <source>
        <dbReference type="Proteomes" id="UP000250870"/>
    </source>
</evidence>
<feature type="domain" description="Carrier" evidence="3">
    <location>
        <begin position="5"/>
        <end position="82"/>
    </location>
</feature>
<dbReference type="RefSeq" id="WP_113027211.1">
    <property type="nucleotide sequence ID" value="NZ_CAWNWQ010000067.1"/>
</dbReference>
<dbReference type="PROSITE" id="PS50075">
    <property type="entry name" value="CARRIER"/>
    <property type="match status" value="1"/>
</dbReference>
<dbReference type="PROSITE" id="PS00012">
    <property type="entry name" value="PHOSPHOPANTETHEINE"/>
    <property type="match status" value="1"/>
</dbReference>
<gene>
    <name evidence="4" type="ORF">CKY01_22355</name>
</gene>
<keyword evidence="1" id="KW-0596">Phosphopantetheine</keyword>
<reference evidence="4 5" key="1">
    <citation type="journal article" date="2018" name="Int. J. Syst. Evol. Microbiol.">
        <title>Whole-genome-based revisit of Photorhabdus phylogeny: proposal for the elevation of most Photorhabdus subspecies to the species level and description of one novel species Photorhabdus bodei sp. nov., and one novel subspecies Photorhabdus laumondii subsp. clarkei subsp. nov.</title>
        <authorList>
            <person name="Machado R.A.R."/>
            <person name="Wuthrich D."/>
            <person name="Kuhnert P."/>
            <person name="Arce C.C.M."/>
            <person name="Thonen L."/>
            <person name="Ruiz C."/>
            <person name="Zhang X."/>
            <person name="Robert C.A.M."/>
            <person name="Karimi J."/>
            <person name="Kamali S."/>
            <person name="Ma J."/>
            <person name="Bruggmann R."/>
            <person name="Erb M."/>
        </authorList>
    </citation>
    <scope>NUCLEOTIDE SEQUENCE [LARGE SCALE GENOMIC DNA]</scope>
    <source>
        <strain evidence="4 5">BOJ-47</strain>
    </source>
</reference>
<evidence type="ECO:0000256" key="2">
    <source>
        <dbReference type="ARBA" id="ARBA00022553"/>
    </source>
</evidence>
<comment type="caution">
    <text evidence="4">The sequence shown here is derived from an EMBL/GenBank/DDBJ whole genome shotgun (WGS) entry which is preliminary data.</text>
</comment>